<comment type="caution">
    <text evidence="2">The sequence shown here is derived from an EMBL/GenBank/DDBJ whole genome shotgun (WGS) entry which is preliminary data.</text>
</comment>
<dbReference type="Proteomes" id="UP001206236">
    <property type="component" value="Unassembled WGS sequence"/>
</dbReference>
<dbReference type="InterPro" id="IPR028098">
    <property type="entry name" value="Glyco_trans_4-like_N"/>
</dbReference>
<sequence length="286" mass="32856">MRVLQINAVYEKFSTGRNVKEMHEVMLSKGIDSFIACPDLDKLRKNAYRIGNKVDWKLHALLSRVSGKQGYFSYFATKKLLNYIGQINPDIICLHNLHSNYINIPLLLTYIAQNNIATVLVLHDSWFYTGKCVYYIECSCNRWKKHCGDCPALKLGNPSFFFDKTEKMLADKKKLFSYIERLAVIGVSQWVTEDAKKSILKDARIIQCIYNWIDLECFRPRDCSELKHSMGLDDKFIVFGIAMSWNSQKGINLFHELADLLPDNCKIVLAGDDSSIQIKHSNVPAQ</sequence>
<name>A0AAW5KKJ0_9FIRM</name>
<accession>A0AAW5KKJ0</accession>
<gene>
    <name evidence="2" type="ORF">NE632_07460</name>
</gene>
<organism evidence="2 3">
    <name type="scientific">Ruminococcus bicirculans</name>
    <name type="common">ex Wegman et al. 2014</name>
    <dbReference type="NCBI Taxonomy" id="1160721"/>
    <lineage>
        <taxon>Bacteria</taxon>
        <taxon>Bacillati</taxon>
        <taxon>Bacillota</taxon>
        <taxon>Clostridia</taxon>
        <taxon>Eubacteriales</taxon>
        <taxon>Oscillospiraceae</taxon>
        <taxon>Ruminococcus</taxon>
    </lineage>
</organism>
<protein>
    <submittedName>
        <fullName evidence="2">Glycosyltransferase</fullName>
        <ecNumber evidence="2">2.4.-.-</ecNumber>
    </submittedName>
</protein>
<dbReference type="EMBL" id="JANGCN010000014">
    <property type="protein sequence ID" value="MCQ5153143.1"/>
    <property type="molecule type" value="Genomic_DNA"/>
</dbReference>
<dbReference type="GO" id="GO:0016757">
    <property type="term" value="F:glycosyltransferase activity"/>
    <property type="evidence" value="ECO:0007669"/>
    <property type="project" value="UniProtKB-KW"/>
</dbReference>
<evidence type="ECO:0000313" key="2">
    <source>
        <dbReference type="EMBL" id="MCQ5153143.1"/>
    </source>
</evidence>
<dbReference type="AlphaFoldDB" id="A0AAW5KKJ0"/>
<feature type="domain" description="Glycosyltransferase subfamily 4-like N-terminal" evidence="1">
    <location>
        <begin position="17"/>
        <end position="216"/>
    </location>
</feature>
<dbReference type="SUPFAM" id="SSF53756">
    <property type="entry name" value="UDP-Glycosyltransferase/glycogen phosphorylase"/>
    <property type="match status" value="1"/>
</dbReference>
<dbReference type="Gene3D" id="3.40.50.2000">
    <property type="entry name" value="Glycogen Phosphorylase B"/>
    <property type="match status" value="2"/>
</dbReference>
<evidence type="ECO:0000313" key="3">
    <source>
        <dbReference type="Proteomes" id="UP001206236"/>
    </source>
</evidence>
<proteinExistence type="predicted"/>
<reference evidence="2" key="1">
    <citation type="submission" date="2022-06" db="EMBL/GenBank/DDBJ databases">
        <title>Isolation of gut microbiota from human fecal samples.</title>
        <authorList>
            <person name="Pamer E.G."/>
            <person name="Barat B."/>
            <person name="Waligurski E."/>
            <person name="Medina S."/>
            <person name="Paddock L."/>
            <person name="Mostad J."/>
        </authorList>
    </citation>
    <scope>NUCLEOTIDE SEQUENCE</scope>
    <source>
        <strain evidence="2">DFI.5.57</strain>
    </source>
</reference>
<dbReference type="EC" id="2.4.-.-" evidence="2"/>
<dbReference type="Pfam" id="PF13439">
    <property type="entry name" value="Glyco_transf_4"/>
    <property type="match status" value="1"/>
</dbReference>
<keyword evidence="2" id="KW-0328">Glycosyltransferase</keyword>
<keyword evidence="2" id="KW-0808">Transferase</keyword>
<dbReference type="RefSeq" id="WP_256322024.1">
    <property type="nucleotide sequence ID" value="NZ_JANGCN010000014.1"/>
</dbReference>
<evidence type="ECO:0000259" key="1">
    <source>
        <dbReference type="Pfam" id="PF13439"/>
    </source>
</evidence>